<comment type="similarity">
    <text evidence="1">Belongs to the WD repeat CDC20/Fizzy family.</text>
</comment>
<dbReference type="GO" id="GO:1990757">
    <property type="term" value="F:ubiquitin ligase activator activity"/>
    <property type="evidence" value="ECO:0007669"/>
    <property type="project" value="TreeGrafter"/>
</dbReference>
<dbReference type="Pfam" id="PF24807">
    <property type="entry name" value="WD40_CDC20-Fz"/>
    <property type="match status" value="1"/>
</dbReference>
<evidence type="ECO:0000256" key="6">
    <source>
        <dbReference type="ARBA" id="ARBA00023306"/>
    </source>
</evidence>
<feature type="domain" description="CDC20/Fizzy WD40" evidence="9">
    <location>
        <begin position="261"/>
        <end position="550"/>
    </location>
</feature>
<evidence type="ECO:0000259" key="9">
    <source>
        <dbReference type="Pfam" id="PF24807"/>
    </source>
</evidence>
<dbReference type="FunFam" id="2.130.10.10:FF:000098">
    <property type="entry name" value="WD repeat-containing protein slp1"/>
    <property type="match status" value="1"/>
</dbReference>
<feature type="repeat" description="WD" evidence="7">
    <location>
        <begin position="519"/>
        <end position="552"/>
    </location>
</feature>
<keyword evidence="4" id="KW-0677">Repeat</keyword>
<keyword evidence="3" id="KW-0132">Cell division</keyword>
<feature type="repeat" description="WD" evidence="7">
    <location>
        <begin position="389"/>
        <end position="430"/>
    </location>
</feature>
<dbReference type="PANTHER" id="PTHR19918:SF8">
    <property type="entry name" value="FI02843P"/>
    <property type="match status" value="1"/>
</dbReference>
<dbReference type="Proteomes" id="UP000654370">
    <property type="component" value="Unassembled WGS sequence"/>
</dbReference>
<evidence type="ECO:0000256" key="1">
    <source>
        <dbReference type="ARBA" id="ARBA00006445"/>
    </source>
</evidence>
<proteinExistence type="inferred from homology"/>
<dbReference type="AlphaFoldDB" id="A0A8H7UJ26"/>
<dbReference type="InterPro" id="IPR036322">
    <property type="entry name" value="WD40_repeat_dom_sf"/>
</dbReference>
<dbReference type="GO" id="GO:0010997">
    <property type="term" value="F:anaphase-promoting complex binding"/>
    <property type="evidence" value="ECO:0007669"/>
    <property type="project" value="InterPro"/>
</dbReference>
<dbReference type="GO" id="GO:0031145">
    <property type="term" value="P:anaphase-promoting complex-dependent catabolic process"/>
    <property type="evidence" value="ECO:0007669"/>
    <property type="project" value="TreeGrafter"/>
</dbReference>
<evidence type="ECO:0000313" key="10">
    <source>
        <dbReference type="EMBL" id="KAG2183577.1"/>
    </source>
</evidence>
<dbReference type="PROSITE" id="PS00678">
    <property type="entry name" value="WD_REPEATS_1"/>
    <property type="match status" value="1"/>
</dbReference>
<gene>
    <name evidence="10" type="ORF">INT43_006583</name>
</gene>
<sequence length="587" mass="64252">MGSPPTRKGSTARSAVARSGAPGNGKSTSQQTLLPFIPVSKTQAAIALPLSPAKTNTVSSTLLDTKTFNSGSSKSLAGTLKQTSLLSRLKSVKSSSANSATKSTKENQPTSSSQPTLSRTNSSEPRRTLKRSNSAFSSLDIVGKDWLQNSPTTTKRSCKVKSDKTHYDRFIPNRDGMNLASSQFNLSNDAKTPYLDHASQEYKERVAQACGIIPGQRILAFKAKPPTSDKEDLRKYFNPMMKASTSASSKRRILTAPEKILDAPYMLDDFYLNLLDWSSLNVIAIALDKSIYLWNADIGEIKALNYQSETNSIASVSWSSDGSYLAVGTSDGDTQVWDVETNTKLRSMTGHESRVGVLSWDKHIVSSGARDGSIWHHDVRVAQHKVSELHGHTDEVCGLKWRSDGMLLASGGNDNLVNVWDARSTKPKFTKASHNAAVKAMAWCPWNLNLLATGGGTSDKHVHFWNTTTTARLHSIFTGSQVSSILWSTQYKELVTSHGAPNNQLSVWEYPTLKKVADIPAHDSRILHTAVSPDGQLIASAAADENLKFWRIFENLDKGKISKKEDGNKLVSVGKNKPQQRRSMSIR</sequence>
<dbReference type="CDD" id="cd00200">
    <property type="entry name" value="WD40"/>
    <property type="match status" value="1"/>
</dbReference>
<dbReference type="GO" id="GO:0005680">
    <property type="term" value="C:anaphase-promoting complex"/>
    <property type="evidence" value="ECO:0007669"/>
    <property type="project" value="TreeGrafter"/>
</dbReference>
<keyword evidence="2 7" id="KW-0853">WD repeat</keyword>
<dbReference type="OrthoDB" id="10263272at2759"/>
<dbReference type="Gene3D" id="2.130.10.10">
    <property type="entry name" value="YVTN repeat-like/Quinoprotein amine dehydrogenase"/>
    <property type="match status" value="1"/>
</dbReference>
<keyword evidence="6" id="KW-0131">Cell cycle</keyword>
<dbReference type="InterPro" id="IPR015943">
    <property type="entry name" value="WD40/YVTN_repeat-like_dom_sf"/>
</dbReference>
<dbReference type="InterPro" id="IPR019775">
    <property type="entry name" value="WD40_repeat_CS"/>
</dbReference>
<comment type="caution">
    <text evidence="10">The sequence shown here is derived from an EMBL/GenBank/DDBJ whole genome shotgun (WGS) entry which is preliminary data.</text>
</comment>
<evidence type="ECO:0000256" key="7">
    <source>
        <dbReference type="PROSITE-ProRule" id="PRU00221"/>
    </source>
</evidence>
<accession>A0A8H7UJ26</accession>
<feature type="compositionally biased region" description="Polar residues" evidence="8">
    <location>
        <begin position="106"/>
        <end position="123"/>
    </location>
</feature>
<evidence type="ECO:0000256" key="4">
    <source>
        <dbReference type="ARBA" id="ARBA00022737"/>
    </source>
</evidence>
<evidence type="ECO:0000256" key="5">
    <source>
        <dbReference type="ARBA" id="ARBA00022776"/>
    </source>
</evidence>
<dbReference type="GO" id="GO:0051301">
    <property type="term" value="P:cell division"/>
    <property type="evidence" value="ECO:0007669"/>
    <property type="project" value="UniProtKB-KW"/>
</dbReference>
<protein>
    <recommendedName>
        <fullName evidence="9">CDC20/Fizzy WD40 domain-containing protein</fullName>
    </recommendedName>
</protein>
<feature type="region of interest" description="Disordered" evidence="8">
    <location>
        <begin position="90"/>
        <end position="134"/>
    </location>
</feature>
<dbReference type="PROSITE" id="PS50082">
    <property type="entry name" value="WD_REPEATS_2"/>
    <property type="match status" value="3"/>
</dbReference>
<keyword evidence="5" id="KW-0498">Mitosis</keyword>
<dbReference type="GO" id="GO:1905786">
    <property type="term" value="P:positive regulation of anaphase-promoting complex-dependent catabolic process"/>
    <property type="evidence" value="ECO:0007669"/>
    <property type="project" value="TreeGrafter"/>
</dbReference>
<evidence type="ECO:0000256" key="3">
    <source>
        <dbReference type="ARBA" id="ARBA00022618"/>
    </source>
</evidence>
<name>A0A8H7UJ26_MORIS</name>
<evidence type="ECO:0000256" key="2">
    <source>
        <dbReference type="ARBA" id="ARBA00022574"/>
    </source>
</evidence>
<dbReference type="InterPro" id="IPR033010">
    <property type="entry name" value="Cdc20/Fizzy"/>
</dbReference>
<dbReference type="SUPFAM" id="SSF50978">
    <property type="entry name" value="WD40 repeat-like"/>
    <property type="match status" value="1"/>
</dbReference>
<dbReference type="EMBL" id="JAEPQZ010000003">
    <property type="protein sequence ID" value="KAG2183577.1"/>
    <property type="molecule type" value="Genomic_DNA"/>
</dbReference>
<organism evidence="10 11">
    <name type="scientific">Mortierella isabellina</name>
    <name type="common">Filamentous fungus</name>
    <name type="synonym">Umbelopsis isabellina</name>
    <dbReference type="NCBI Taxonomy" id="91625"/>
    <lineage>
        <taxon>Eukaryota</taxon>
        <taxon>Fungi</taxon>
        <taxon>Fungi incertae sedis</taxon>
        <taxon>Mucoromycota</taxon>
        <taxon>Mucoromycotina</taxon>
        <taxon>Umbelopsidomycetes</taxon>
        <taxon>Umbelopsidales</taxon>
        <taxon>Umbelopsidaceae</taxon>
        <taxon>Umbelopsis</taxon>
    </lineage>
</organism>
<feature type="region of interest" description="Disordered" evidence="8">
    <location>
        <begin position="567"/>
        <end position="587"/>
    </location>
</feature>
<evidence type="ECO:0000256" key="8">
    <source>
        <dbReference type="SAM" id="MobiDB-lite"/>
    </source>
</evidence>
<dbReference type="PANTHER" id="PTHR19918">
    <property type="entry name" value="CELL DIVISION CYCLE 20 CDC20 FIZZY -RELATED"/>
    <property type="match status" value="1"/>
</dbReference>
<dbReference type="SMART" id="SM00320">
    <property type="entry name" value="WD40"/>
    <property type="match status" value="6"/>
</dbReference>
<evidence type="ECO:0000313" key="11">
    <source>
        <dbReference type="Proteomes" id="UP000654370"/>
    </source>
</evidence>
<dbReference type="InterPro" id="IPR056150">
    <property type="entry name" value="WD40_CDC20-Fz"/>
</dbReference>
<feature type="region of interest" description="Disordered" evidence="8">
    <location>
        <begin position="1"/>
        <end position="34"/>
    </location>
</feature>
<feature type="compositionally biased region" description="Low complexity" evidence="8">
    <location>
        <begin position="90"/>
        <end position="102"/>
    </location>
</feature>
<keyword evidence="11" id="KW-1185">Reference proteome</keyword>
<feature type="repeat" description="WD" evidence="7">
    <location>
        <begin position="306"/>
        <end position="347"/>
    </location>
</feature>
<dbReference type="InterPro" id="IPR001680">
    <property type="entry name" value="WD40_rpt"/>
</dbReference>
<dbReference type="PROSITE" id="PS50294">
    <property type="entry name" value="WD_REPEATS_REGION"/>
    <property type="match status" value="3"/>
</dbReference>
<reference evidence="10" key="1">
    <citation type="submission" date="2020-12" db="EMBL/GenBank/DDBJ databases">
        <title>Metabolic potential, ecology and presence of endohyphal bacteria is reflected in genomic diversity of Mucoromycotina.</title>
        <authorList>
            <person name="Muszewska A."/>
            <person name="Okrasinska A."/>
            <person name="Steczkiewicz K."/>
            <person name="Drgas O."/>
            <person name="Orlowska M."/>
            <person name="Perlinska-Lenart U."/>
            <person name="Aleksandrzak-Piekarczyk T."/>
            <person name="Szatraj K."/>
            <person name="Zielenkiewicz U."/>
            <person name="Pilsyk S."/>
            <person name="Malc E."/>
            <person name="Mieczkowski P."/>
            <person name="Kruszewska J.S."/>
            <person name="Biernat P."/>
            <person name="Pawlowska J."/>
        </authorList>
    </citation>
    <scope>NUCLEOTIDE SEQUENCE</scope>
    <source>
        <strain evidence="10">WA0000067209</strain>
    </source>
</reference>